<dbReference type="OrthoDB" id="2397721at2759"/>
<reference evidence="2" key="1">
    <citation type="submission" date="2021-06" db="EMBL/GenBank/DDBJ databases">
        <authorList>
            <person name="Kallberg Y."/>
            <person name="Tangrot J."/>
            <person name="Rosling A."/>
        </authorList>
    </citation>
    <scope>NUCLEOTIDE SEQUENCE</scope>
    <source>
        <strain evidence="2">IA702</strain>
    </source>
</reference>
<protein>
    <submittedName>
        <fullName evidence="2">3996_t:CDS:1</fullName>
    </submittedName>
</protein>
<dbReference type="AlphaFoldDB" id="A0A9N9AKB6"/>
<name>A0A9N9AKB6_9GLOM</name>
<accession>A0A9N9AKB6</accession>
<feature type="region of interest" description="Disordered" evidence="1">
    <location>
        <begin position="591"/>
        <end position="614"/>
    </location>
</feature>
<sequence>MSFACVSDEVSSFNPPTVPETSESFVMPTDIHPVLQQMALKNWDYRTFVLQLIKSGSIIEDPAKAEEIWLETLRSLSRRKKISSIFRVFFKKLIEYQISPWDDDNKLLHSLIYLLKVGLNYVQKFVELDEETASALDRHADLCVRYEIAKSAEHMENLTKSSYRNYYVSKEISDHLRSKVNMKETKKTEKRIVILPGNDESDTSTSTSSEDDCEFGLKDSDLFTQRFAELETSKKWKLKSGTYVEDVLYELGMTCQYHNLVHSFILDPEDPFIKNAFTEEELFEIIEKKNGEDQLEIDDELLEYIDTFAKASQILNYNLFSSSTQEIREALNTPHSRLGQNYNPQTDFMYEHVRTTVMDWVRLLEMQPNPLTLAMPEGWYCVNVWRTIDIAFSDTPYTYVIGGEKVGVACTCSERKNRYRTLANVGPIQRKAIGKKGDAYVRTIGSTQIDWAVSEAGAKWEGVHGTKLMTECGLSLPRTLKDILVHLASKMGFAEQKLRKLNIVGFAHAGAILIRTNLDCPAGYICRYTRGEPLEVYANVKNFHKSLDVLVEIIYAKLLILQTMEVVSNDEKNSTNITRWKAKRKLMSDVTKIPDVHPTPKNKKQKTPNQQINR</sequence>
<gene>
    <name evidence="2" type="ORF">POCULU_LOCUS4135</name>
</gene>
<dbReference type="EMBL" id="CAJVPJ010000513">
    <property type="protein sequence ID" value="CAG8532643.1"/>
    <property type="molecule type" value="Genomic_DNA"/>
</dbReference>
<evidence type="ECO:0000313" key="2">
    <source>
        <dbReference type="EMBL" id="CAG8532643.1"/>
    </source>
</evidence>
<comment type="caution">
    <text evidence="2">The sequence shown here is derived from an EMBL/GenBank/DDBJ whole genome shotgun (WGS) entry which is preliminary data.</text>
</comment>
<dbReference type="Proteomes" id="UP000789572">
    <property type="component" value="Unassembled WGS sequence"/>
</dbReference>
<organism evidence="2 3">
    <name type="scientific">Paraglomus occultum</name>
    <dbReference type="NCBI Taxonomy" id="144539"/>
    <lineage>
        <taxon>Eukaryota</taxon>
        <taxon>Fungi</taxon>
        <taxon>Fungi incertae sedis</taxon>
        <taxon>Mucoromycota</taxon>
        <taxon>Glomeromycotina</taxon>
        <taxon>Glomeromycetes</taxon>
        <taxon>Paraglomerales</taxon>
        <taxon>Paraglomeraceae</taxon>
        <taxon>Paraglomus</taxon>
    </lineage>
</organism>
<proteinExistence type="predicted"/>
<evidence type="ECO:0000256" key="1">
    <source>
        <dbReference type="SAM" id="MobiDB-lite"/>
    </source>
</evidence>
<evidence type="ECO:0000313" key="3">
    <source>
        <dbReference type="Proteomes" id="UP000789572"/>
    </source>
</evidence>
<keyword evidence="3" id="KW-1185">Reference proteome</keyword>